<evidence type="ECO:0000313" key="2">
    <source>
        <dbReference type="Proteomes" id="UP000005239"/>
    </source>
</evidence>
<gene>
    <name evidence="1" type="primary">WBGene00092005</name>
</gene>
<proteinExistence type="predicted"/>
<dbReference type="EnsemblMetazoa" id="PPA02451.1">
    <property type="protein sequence ID" value="PPA02451.1"/>
    <property type="gene ID" value="WBGene00092005"/>
</dbReference>
<name>A0A2A6BP78_PRIPA</name>
<accession>A0A8R1Y953</accession>
<protein>
    <submittedName>
        <fullName evidence="1">Uncharacterized protein</fullName>
    </submittedName>
</protein>
<evidence type="ECO:0000313" key="1">
    <source>
        <dbReference type="EnsemblMetazoa" id="PPA02451.1"/>
    </source>
</evidence>
<keyword evidence="2" id="KW-1185">Reference proteome</keyword>
<reference evidence="2" key="1">
    <citation type="journal article" date="2008" name="Nat. Genet.">
        <title>The Pristionchus pacificus genome provides a unique perspective on nematode lifestyle and parasitism.</title>
        <authorList>
            <person name="Dieterich C."/>
            <person name="Clifton S.W."/>
            <person name="Schuster L.N."/>
            <person name="Chinwalla A."/>
            <person name="Delehaunty K."/>
            <person name="Dinkelacker I."/>
            <person name="Fulton L."/>
            <person name="Fulton R."/>
            <person name="Godfrey J."/>
            <person name="Minx P."/>
            <person name="Mitreva M."/>
            <person name="Roeseler W."/>
            <person name="Tian H."/>
            <person name="Witte H."/>
            <person name="Yang S.P."/>
            <person name="Wilson R.K."/>
            <person name="Sommer R.J."/>
        </authorList>
    </citation>
    <scope>NUCLEOTIDE SEQUENCE [LARGE SCALE GENOMIC DNA]</scope>
    <source>
        <strain evidence="2">PS312</strain>
    </source>
</reference>
<accession>A0A2A6BP78</accession>
<dbReference type="AlphaFoldDB" id="A0A2A6BP78"/>
<dbReference type="Proteomes" id="UP000005239">
    <property type="component" value="Unassembled WGS sequence"/>
</dbReference>
<organism evidence="1 2">
    <name type="scientific">Pristionchus pacificus</name>
    <name type="common">Parasitic nematode worm</name>
    <dbReference type="NCBI Taxonomy" id="54126"/>
    <lineage>
        <taxon>Eukaryota</taxon>
        <taxon>Metazoa</taxon>
        <taxon>Ecdysozoa</taxon>
        <taxon>Nematoda</taxon>
        <taxon>Chromadorea</taxon>
        <taxon>Rhabditida</taxon>
        <taxon>Rhabditina</taxon>
        <taxon>Diplogasteromorpha</taxon>
        <taxon>Diplogasteroidea</taxon>
        <taxon>Neodiplogasteridae</taxon>
        <taxon>Pristionchus</taxon>
    </lineage>
</organism>
<sequence length="95" mass="10643">MDSALSLTVTDTGSAIVKGRFLIVAGSIKICVMKEILMTTADDEDDDISFVLCFERFNEDGSIPNDPIAKCHLKHSIIDMRRRTNDFEKLTVLYS</sequence>
<reference evidence="1" key="2">
    <citation type="submission" date="2022-06" db="UniProtKB">
        <authorList>
            <consortium name="EnsemblMetazoa"/>
        </authorList>
    </citation>
    <scope>IDENTIFICATION</scope>
    <source>
        <strain evidence="1">PS312</strain>
    </source>
</reference>